<feature type="compositionally biased region" description="Polar residues" evidence="6">
    <location>
        <begin position="610"/>
        <end position="622"/>
    </location>
</feature>
<organism evidence="7 8">
    <name type="scientific">Sphagnurus paluster</name>
    <dbReference type="NCBI Taxonomy" id="117069"/>
    <lineage>
        <taxon>Eukaryota</taxon>
        <taxon>Fungi</taxon>
        <taxon>Dikarya</taxon>
        <taxon>Basidiomycota</taxon>
        <taxon>Agaricomycotina</taxon>
        <taxon>Agaricomycetes</taxon>
        <taxon>Agaricomycetidae</taxon>
        <taxon>Agaricales</taxon>
        <taxon>Tricholomatineae</taxon>
        <taxon>Lyophyllaceae</taxon>
        <taxon>Sphagnurus</taxon>
    </lineage>
</organism>
<dbReference type="AlphaFoldDB" id="A0A9P7FW76"/>
<feature type="region of interest" description="Disordered" evidence="6">
    <location>
        <begin position="578"/>
        <end position="622"/>
    </location>
</feature>
<dbReference type="GO" id="GO:0016020">
    <property type="term" value="C:membrane"/>
    <property type="evidence" value="ECO:0007669"/>
    <property type="project" value="UniProtKB-SubCell"/>
</dbReference>
<gene>
    <name evidence="7" type="ORF">H0H81_009622</name>
</gene>
<evidence type="ECO:0000256" key="4">
    <source>
        <dbReference type="ARBA" id="ARBA00022989"/>
    </source>
</evidence>
<feature type="compositionally biased region" description="Acidic residues" evidence="6">
    <location>
        <begin position="338"/>
        <end position="347"/>
    </location>
</feature>
<feature type="compositionally biased region" description="Acidic residues" evidence="6">
    <location>
        <begin position="241"/>
        <end position="250"/>
    </location>
</feature>
<feature type="compositionally biased region" description="Acidic residues" evidence="6">
    <location>
        <begin position="365"/>
        <end position="376"/>
    </location>
</feature>
<name>A0A9P7FW76_9AGAR</name>
<keyword evidence="8" id="KW-1185">Reference proteome</keyword>
<dbReference type="InterPro" id="IPR004345">
    <property type="entry name" value="TB2_DP1_HVA22"/>
</dbReference>
<dbReference type="EMBL" id="JABCKI010005999">
    <property type="protein sequence ID" value="KAG5635937.1"/>
    <property type="molecule type" value="Genomic_DNA"/>
</dbReference>
<comment type="subcellular location">
    <subcellularLocation>
        <location evidence="1">Membrane</location>
        <topology evidence="1">Multi-pass membrane protein</topology>
    </subcellularLocation>
</comment>
<dbReference type="Proteomes" id="UP000717328">
    <property type="component" value="Unassembled WGS sequence"/>
</dbReference>
<evidence type="ECO:0008006" key="9">
    <source>
        <dbReference type="Google" id="ProtNLM"/>
    </source>
</evidence>
<evidence type="ECO:0000313" key="8">
    <source>
        <dbReference type="Proteomes" id="UP000717328"/>
    </source>
</evidence>
<protein>
    <recommendedName>
        <fullName evidence="9">Protein YOP1</fullName>
    </recommendedName>
</protein>
<evidence type="ECO:0000256" key="2">
    <source>
        <dbReference type="ARBA" id="ARBA00008573"/>
    </source>
</evidence>
<sequence>MPLFVPLLRLAMLFLNIYESYKTLKMPPPSVRNQGRPSQRALTQRKRDMKGCIAIWIVWSCFLIYERFFEILISIFVPFYDEIKSLALLFLILTRARGAEPLFLHVIRPLVKPYTPTIDMLLDLARMFGDIFFTVLEIPGEYIYGWWRTSMFYTDEVLDSEVNSPQETASPSESINPAVGDIQFPKIPRKISTDTRSSTDPKESDRKPSRSFTRIDKVGQGVHSSATLEPHQIWYPPPSYSDEEDTEDPSADVSEHMPITDITTQQQKAFDEWRKYPPFPSAYPPTPIVLSEAVLPGTGAAAPRMASSLMLSEILEDTPQQDFSGSLMSPRQSSSPGIDDDMSDDDLQSPGAKTNRFESMSVDSGSDDDYEDEEDVFNTTLQTPMPPLRLTRSGVIPVIPMQREVSLASSVASRSTALTSNANGSSLRTQSSAESLSSEAHASDLSSVLGKKRPLPRDIMDRNKVRTAESLMSRTRPRSKHTTQAPSRRSHLHPPKSSRLYRPGDVINEETESTYSSPGEPNVDINGRKLTSPKRRKVILSPVRTTTRPARPRVARLATAPPRALIPKVKVPLVMNRRSYPMPSSAPDETSSANEINAPAIKRTTRPKAQRQSTLRPSSEVI</sequence>
<comment type="similarity">
    <text evidence="2">Belongs to the DP1 family.</text>
</comment>
<feature type="compositionally biased region" description="Basic and acidic residues" evidence="6">
    <location>
        <begin position="455"/>
        <end position="467"/>
    </location>
</feature>
<dbReference type="OrthoDB" id="434647at2759"/>
<reference evidence="7" key="1">
    <citation type="submission" date="2021-02" db="EMBL/GenBank/DDBJ databases">
        <authorList>
            <person name="Nieuwenhuis M."/>
            <person name="Van De Peppel L.J.J."/>
        </authorList>
    </citation>
    <scope>NUCLEOTIDE SEQUENCE</scope>
    <source>
        <strain evidence="7">D49</strain>
    </source>
</reference>
<proteinExistence type="inferred from homology"/>
<keyword evidence="3" id="KW-0812">Transmembrane</keyword>
<dbReference type="PANTHER" id="PTHR12300">
    <property type="entry name" value="HVA22-LIKE PROTEINS"/>
    <property type="match status" value="1"/>
</dbReference>
<feature type="compositionally biased region" description="Polar residues" evidence="6">
    <location>
        <begin position="320"/>
        <end position="332"/>
    </location>
</feature>
<evidence type="ECO:0000313" key="7">
    <source>
        <dbReference type="EMBL" id="KAG5635937.1"/>
    </source>
</evidence>
<comment type="caution">
    <text evidence="7">The sequence shown here is derived from an EMBL/GenBank/DDBJ whole genome shotgun (WGS) entry which is preliminary data.</text>
</comment>
<accession>A0A9P7FW76</accession>
<evidence type="ECO:0000256" key="5">
    <source>
        <dbReference type="ARBA" id="ARBA00023136"/>
    </source>
</evidence>
<evidence type="ECO:0000256" key="6">
    <source>
        <dbReference type="SAM" id="MobiDB-lite"/>
    </source>
</evidence>
<keyword evidence="4" id="KW-1133">Transmembrane helix</keyword>
<evidence type="ECO:0000256" key="1">
    <source>
        <dbReference type="ARBA" id="ARBA00004141"/>
    </source>
</evidence>
<feature type="compositionally biased region" description="Basic and acidic residues" evidence="6">
    <location>
        <begin position="191"/>
        <end position="217"/>
    </location>
</feature>
<dbReference type="PANTHER" id="PTHR12300:SF161">
    <property type="entry name" value="RECEPTOR EXPRESSION-ENHANCING PROTEIN"/>
    <property type="match status" value="1"/>
</dbReference>
<evidence type="ECO:0000256" key="3">
    <source>
        <dbReference type="ARBA" id="ARBA00022692"/>
    </source>
</evidence>
<feature type="compositionally biased region" description="Low complexity" evidence="6">
    <location>
        <begin position="425"/>
        <end position="447"/>
    </location>
</feature>
<feature type="region of interest" description="Disordered" evidence="6">
    <location>
        <begin position="186"/>
        <end position="257"/>
    </location>
</feature>
<feature type="region of interest" description="Disordered" evidence="6">
    <location>
        <begin position="320"/>
        <end position="390"/>
    </location>
</feature>
<reference evidence="7" key="2">
    <citation type="submission" date="2021-10" db="EMBL/GenBank/DDBJ databases">
        <title>Phylogenomics reveals ancestral predisposition of the termite-cultivated fungus Termitomyces towards a domesticated lifestyle.</title>
        <authorList>
            <person name="Auxier B."/>
            <person name="Grum-Grzhimaylo A."/>
            <person name="Cardenas M.E."/>
            <person name="Lodge J.D."/>
            <person name="Laessoe T."/>
            <person name="Pedersen O."/>
            <person name="Smith M.E."/>
            <person name="Kuyper T.W."/>
            <person name="Franco-Molano E.A."/>
            <person name="Baroni T.J."/>
            <person name="Aanen D.K."/>
        </authorList>
    </citation>
    <scope>NUCLEOTIDE SEQUENCE</scope>
    <source>
        <strain evidence="7">D49</strain>
    </source>
</reference>
<dbReference type="Pfam" id="PF03134">
    <property type="entry name" value="TB2_DP1_HVA22"/>
    <property type="match status" value="1"/>
</dbReference>
<keyword evidence="5" id="KW-0472">Membrane</keyword>
<feature type="compositionally biased region" description="Polar residues" evidence="6">
    <location>
        <begin position="415"/>
        <end position="424"/>
    </location>
</feature>
<feature type="region of interest" description="Disordered" evidence="6">
    <location>
        <begin position="415"/>
        <end position="535"/>
    </location>
</feature>